<organism evidence="3 5">
    <name type="scientific">Adineta steineri</name>
    <dbReference type="NCBI Taxonomy" id="433720"/>
    <lineage>
        <taxon>Eukaryota</taxon>
        <taxon>Metazoa</taxon>
        <taxon>Spiralia</taxon>
        <taxon>Gnathifera</taxon>
        <taxon>Rotifera</taxon>
        <taxon>Eurotatoria</taxon>
        <taxon>Bdelloidea</taxon>
        <taxon>Adinetida</taxon>
        <taxon>Adinetidae</taxon>
        <taxon>Adineta</taxon>
    </lineage>
</organism>
<reference evidence="3" key="1">
    <citation type="submission" date="2021-02" db="EMBL/GenBank/DDBJ databases">
        <authorList>
            <person name="Nowell W R."/>
        </authorList>
    </citation>
    <scope>NUCLEOTIDE SEQUENCE</scope>
</reference>
<dbReference type="Proteomes" id="UP000663891">
    <property type="component" value="Unassembled WGS sequence"/>
</dbReference>
<gene>
    <name evidence="4" type="ORF">OKA104_LOCUS24475</name>
    <name evidence="3" type="ORF">VCS650_LOCUS37049</name>
</gene>
<evidence type="ECO:0000313" key="5">
    <source>
        <dbReference type="Proteomes" id="UP000663891"/>
    </source>
</evidence>
<dbReference type="EMBL" id="CAJOAY010001961">
    <property type="protein sequence ID" value="CAF3906354.1"/>
    <property type="molecule type" value="Genomic_DNA"/>
</dbReference>
<dbReference type="Proteomes" id="UP000663881">
    <property type="component" value="Unassembled WGS sequence"/>
</dbReference>
<evidence type="ECO:0000256" key="1">
    <source>
        <dbReference type="SAM" id="Phobius"/>
    </source>
</evidence>
<dbReference type="OrthoDB" id="10009084at2759"/>
<feature type="transmembrane region" description="Helical" evidence="1">
    <location>
        <begin position="246"/>
        <end position="266"/>
    </location>
</feature>
<evidence type="ECO:0000313" key="3">
    <source>
        <dbReference type="EMBL" id="CAF1410104.1"/>
    </source>
</evidence>
<keyword evidence="1" id="KW-0472">Membrane</keyword>
<evidence type="ECO:0008006" key="6">
    <source>
        <dbReference type="Google" id="ProtNLM"/>
    </source>
</evidence>
<comment type="caution">
    <text evidence="3">The sequence shown here is derived from an EMBL/GenBank/DDBJ whole genome shotgun (WGS) entry which is preliminary data.</text>
</comment>
<evidence type="ECO:0000256" key="2">
    <source>
        <dbReference type="SAM" id="SignalP"/>
    </source>
</evidence>
<dbReference type="EMBL" id="CAJNON010000964">
    <property type="protein sequence ID" value="CAF1410104.1"/>
    <property type="molecule type" value="Genomic_DNA"/>
</dbReference>
<keyword evidence="1" id="KW-1133">Transmembrane helix</keyword>
<feature type="chain" id="PRO_5036411952" description="Fibronectin type-III domain-containing protein" evidence="2">
    <location>
        <begin position="22"/>
        <end position="267"/>
    </location>
</feature>
<feature type="signal peptide" evidence="2">
    <location>
        <begin position="1"/>
        <end position="21"/>
    </location>
</feature>
<proteinExistence type="predicted"/>
<protein>
    <recommendedName>
        <fullName evidence="6">Fibronectin type-III domain-containing protein</fullName>
    </recommendedName>
</protein>
<dbReference type="AlphaFoldDB" id="A0A815LLL5"/>
<sequence length="267" mass="31210">MQFIWIFILILTTTSINLVTGQSWTWSAPSIQTVDIYNESSLNISWQYSRSETEPSFVQLSVILYKLNTTDIFRNNFAMDGKDRFNFTSLMIVNSNFLKANAYYAIILEYNTTYNYGVNQSQKLWGRSFFELIKMATTPIPSERRFVDIKSNSAIISMMWPREIPYFTLEMNANLNGKNTTLPIEIVSNETYLINKYRFENLSPDTNYRLVTIFTRRYLSNDIWAESVENTETITTLKESSSSANFFYGQIFLSFICNVLLFDLFFI</sequence>
<name>A0A815LLL5_9BILA</name>
<accession>A0A815LLL5</accession>
<keyword evidence="1" id="KW-0812">Transmembrane</keyword>
<keyword evidence="2" id="KW-0732">Signal</keyword>
<evidence type="ECO:0000313" key="4">
    <source>
        <dbReference type="EMBL" id="CAF3906354.1"/>
    </source>
</evidence>